<evidence type="ECO:0000256" key="1">
    <source>
        <dbReference type="SAM" id="MobiDB-lite"/>
    </source>
</evidence>
<dbReference type="OrthoDB" id="5421765at2759"/>
<feature type="region of interest" description="Disordered" evidence="1">
    <location>
        <begin position="96"/>
        <end position="127"/>
    </location>
</feature>
<reference evidence="3 4" key="1">
    <citation type="journal article" date="2016" name="Nat. Commun.">
        <title>Ectomycorrhizal ecology is imprinted in the genome of the dominant symbiotic fungus Cenococcum geophilum.</title>
        <authorList>
            <consortium name="DOE Joint Genome Institute"/>
            <person name="Peter M."/>
            <person name="Kohler A."/>
            <person name="Ohm R.A."/>
            <person name="Kuo A."/>
            <person name="Krutzmann J."/>
            <person name="Morin E."/>
            <person name="Arend M."/>
            <person name="Barry K.W."/>
            <person name="Binder M."/>
            <person name="Choi C."/>
            <person name="Clum A."/>
            <person name="Copeland A."/>
            <person name="Grisel N."/>
            <person name="Haridas S."/>
            <person name="Kipfer T."/>
            <person name="LaButti K."/>
            <person name="Lindquist E."/>
            <person name="Lipzen A."/>
            <person name="Maire R."/>
            <person name="Meier B."/>
            <person name="Mihaltcheva S."/>
            <person name="Molinier V."/>
            <person name="Murat C."/>
            <person name="Poggeler S."/>
            <person name="Quandt C.A."/>
            <person name="Sperisen C."/>
            <person name="Tritt A."/>
            <person name="Tisserant E."/>
            <person name="Crous P.W."/>
            <person name="Henrissat B."/>
            <person name="Nehls U."/>
            <person name="Egli S."/>
            <person name="Spatafora J.W."/>
            <person name="Grigoriev I.V."/>
            <person name="Martin F.M."/>
        </authorList>
    </citation>
    <scope>NUCLEOTIDE SEQUENCE [LARGE SCALE GENOMIC DNA]</scope>
    <source>
        <strain evidence="3 4">CBS 207.34</strain>
    </source>
</reference>
<feature type="region of interest" description="Disordered" evidence="1">
    <location>
        <begin position="1"/>
        <end position="49"/>
    </location>
</feature>
<protein>
    <submittedName>
        <fullName evidence="3">Uncharacterized protein</fullName>
    </submittedName>
</protein>
<gene>
    <name evidence="3" type="ORF">AOQ84DRAFT_391451</name>
</gene>
<evidence type="ECO:0000256" key="2">
    <source>
        <dbReference type="SAM" id="Phobius"/>
    </source>
</evidence>
<keyword evidence="2" id="KW-1133">Transmembrane helix</keyword>
<dbReference type="EMBL" id="KV750471">
    <property type="protein sequence ID" value="OCL04589.1"/>
    <property type="molecule type" value="Genomic_DNA"/>
</dbReference>
<feature type="compositionally biased region" description="Polar residues" evidence="1">
    <location>
        <begin position="8"/>
        <end position="17"/>
    </location>
</feature>
<keyword evidence="2" id="KW-0472">Membrane</keyword>
<keyword evidence="2" id="KW-0812">Transmembrane</keyword>
<sequence length="458" mass="48815">MASCTPGPGSNCTPTAGSTISSIPQSSSVPGAYNPSSSSIISTSSPSSTSSSFRDIISSSAALPSSPTNTITFASTSSSSVPLYISGRTSSSSTIFGETSSVPSQLSSATGTPQTAGNTTVPDNSNVSHSNKVAAGAVVGIAITTAIIGAAIAFILAFFLFSHRRKDSRRSRTKHFSFGPSARPLEMNRLPPNTFTKPDLDLTDLTGSSDFLSSIITQTADDKTVKEKTAVLFDQVQLHVENFYRDVHVSIMPGMESSLLRFGSPTALPESLITLLNSSPRSTILIKHCLMSYILGVTSPFTAGSERSSLLPPEISSVACRVSRDGNKIAKINGYIIWKMLTVHLNNELNSGSDKRSHNIATLRDAARKFSQPFSPWVNPKYGDGEREEHLVQVLNNAINLSVWLFGQPFLYDFSWDRQGSGLKGGVMITPGLMKMTNHKGVVTARPQVLLDATIAQA</sequence>
<evidence type="ECO:0000313" key="3">
    <source>
        <dbReference type="EMBL" id="OCL04589.1"/>
    </source>
</evidence>
<feature type="compositionally biased region" description="Low complexity" evidence="1">
    <location>
        <begin position="18"/>
        <end position="28"/>
    </location>
</feature>
<feature type="region of interest" description="Disordered" evidence="1">
    <location>
        <begin position="172"/>
        <end position="191"/>
    </location>
</feature>
<dbReference type="Proteomes" id="UP000250140">
    <property type="component" value="Unassembled WGS sequence"/>
</dbReference>
<keyword evidence="4" id="KW-1185">Reference proteome</keyword>
<name>A0A8E2JPA7_9PEZI</name>
<feature type="compositionally biased region" description="Polar residues" evidence="1">
    <location>
        <begin position="102"/>
        <end position="127"/>
    </location>
</feature>
<dbReference type="AlphaFoldDB" id="A0A8E2JPA7"/>
<evidence type="ECO:0000313" key="4">
    <source>
        <dbReference type="Proteomes" id="UP000250140"/>
    </source>
</evidence>
<proteinExistence type="predicted"/>
<feature type="transmembrane region" description="Helical" evidence="2">
    <location>
        <begin position="133"/>
        <end position="161"/>
    </location>
</feature>
<accession>A0A8E2JPA7</accession>
<feature type="compositionally biased region" description="Low complexity" evidence="1">
    <location>
        <begin position="36"/>
        <end position="49"/>
    </location>
</feature>
<organism evidence="3 4">
    <name type="scientific">Glonium stellatum</name>
    <dbReference type="NCBI Taxonomy" id="574774"/>
    <lineage>
        <taxon>Eukaryota</taxon>
        <taxon>Fungi</taxon>
        <taxon>Dikarya</taxon>
        <taxon>Ascomycota</taxon>
        <taxon>Pezizomycotina</taxon>
        <taxon>Dothideomycetes</taxon>
        <taxon>Pleosporomycetidae</taxon>
        <taxon>Gloniales</taxon>
        <taxon>Gloniaceae</taxon>
        <taxon>Glonium</taxon>
    </lineage>
</organism>